<proteinExistence type="inferred from homology"/>
<evidence type="ECO:0000256" key="4">
    <source>
        <dbReference type="HAMAP-Rule" id="MF_00047"/>
    </source>
</evidence>
<evidence type="ECO:0000256" key="1">
    <source>
        <dbReference type="ARBA" id="ARBA00010871"/>
    </source>
</evidence>
<dbReference type="PANTHER" id="PTHR23132:SF23">
    <property type="entry name" value="D-ALANINE--D-ALANINE LIGASE B"/>
    <property type="match status" value="1"/>
</dbReference>
<keyword evidence="4" id="KW-0573">Peptidoglycan synthesis</keyword>
<evidence type="ECO:0000259" key="7">
    <source>
        <dbReference type="PROSITE" id="PS50975"/>
    </source>
</evidence>
<comment type="similarity">
    <text evidence="1 4">Belongs to the D-alanine--D-alanine ligase family.</text>
</comment>
<evidence type="ECO:0000313" key="8">
    <source>
        <dbReference type="EMBL" id="AMO57771.1"/>
    </source>
</evidence>
<dbReference type="AlphaFoldDB" id="A0A142BG95"/>
<dbReference type="Pfam" id="PF01820">
    <property type="entry name" value="Dala_Dala_lig_N"/>
    <property type="match status" value="1"/>
</dbReference>
<keyword evidence="2 4" id="KW-0436">Ligase</keyword>
<keyword evidence="4" id="KW-0133">Cell shape</keyword>
<comment type="cofactor">
    <cofactor evidence="5">
        <name>Mg(2+)</name>
        <dbReference type="ChEBI" id="CHEBI:18420"/>
    </cofactor>
    <cofactor evidence="5">
        <name>Mn(2+)</name>
        <dbReference type="ChEBI" id="CHEBI:29035"/>
    </cofactor>
    <text evidence="5">Binds 2 magnesium or manganese ions per subunit.</text>
</comment>
<dbReference type="PROSITE" id="PS50975">
    <property type="entry name" value="ATP_GRASP"/>
    <property type="match status" value="1"/>
</dbReference>
<dbReference type="GO" id="GO:0008360">
    <property type="term" value="P:regulation of cell shape"/>
    <property type="evidence" value="ECO:0007669"/>
    <property type="project" value="UniProtKB-KW"/>
</dbReference>
<dbReference type="Gene3D" id="3.40.50.20">
    <property type="match status" value="1"/>
</dbReference>
<accession>A0A142BG95</accession>
<comment type="subcellular location">
    <subcellularLocation>
        <location evidence="4">Cytoplasm</location>
    </subcellularLocation>
</comment>
<dbReference type="NCBIfam" id="TIGR01205">
    <property type="entry name" value="D_ala_D_alaTIGR"/>
    <property type="match status" value="1"/>
</dbReference>
<feature type="binding site" evidence="5">
    <location>
        <position position="276"/>
    </location>
    <ligand>
        <name>Mg(2+)</name>
        <dbReference type="ChEBI" id="CHEBI:18420"/>
        <label>2</label>
    </ligand>
</feature>
<keyword evidence="3 4" id="KW-0961">Cell wall biogenesis/degradation</keyword>
<dbReference type="RefSeq" id="WP_051789965.1">
    <property type="nucleotide sequence ID" value="NZ_CP013251.1"/>
</dbReference>
<dbReference type="SUPFAM" id="SSF56059">
    <property type="entry name" value="Glutathione synthetase ATP-binding domain-like"/>
    <property type="match status" value="1"/>
</dbReference>
<evidence type="ECO:0000256" key="6">
    <source>
        <dbReference type="PROSITE-ProRule" id="PRU00409"/>
    </source>
</evidence>
<feature type="binding site" evidence="5">
    <location>
        <position position="274"/>
    </location>
    <ligand>
        <name>Mg(2+)</name>
        <dbReference type="ChEBI" id="CHEBI:18420"/>
        <label>1</label>
    </ligand>
</feature>
<evidence type="ECO:0000313" key="9">
    <source>
        <dbReference type="Proteomes" id="UP000071065"/>
    </source>
</evidence>
<comment type="catalytic activity">
    <reaction evidence="4">
        <text>2 D-alanine + ATP = D-alanyl-D-alanine + ADP + phosphate + H(+)</text>
        <dbReference type="Rhea" id="RHEA:11224"/>
        <dbReference type="ChEBI" id="CHEBI:15378"/>
        <dbReference type="ChEBI" id="CHEBI:30616"/>
        <dbReference type="ChEBI" id="CHEBI:43474"/>
        <dbReference type="ChEBI" id="CHEBI:57416"/>
        <dbReference type="ChEBI" id="CHEBI:57822"/>
        <dbReference type="ChEBI" id="CHEBI:456216"/>
        <dbReference type="EC" id="6.3.2.4"/>
    </reaction>
</comment>
<dbReference type="GO" id="GO:0005524">
    <property type="term" value="F:ATP binding"/>
    <property type="evidence" value="ECO:0007669"/>
    <property type="project" value="UniProtKB-UniRule"/>
</dbReference>
<protein>
    <recommendedName>
        <fullName evidence="4">D-alanine--D-alanine ligase</fullName>
        <ecNumber evidence="4">6.3.2.4</ecNumber>
    </recommendedName>
    <alternativeName>
        <fullName evidence="4">D-Ala-D-Ala ligase</fullName>
    </alternativeName>
    <alternativeName>
        <fullName evidence="4">D-alanylalanine synthetase</fullName>
    </alternativeName>
</protein>
<dbReference type="PANTHER" id="PTHR23132">
    <property type="entry name" value="D-ALANINE--D-ALANINE LIGASE"/>
    <property type="match status" value="1"/>
</dbReference>
<comment type="function">
    <text evidence="4">Cell wall formation.</text>
</comment>
<feature type="binding site" evidence="5">
    <location>
        <position position="274"/>
    </location>
    <ligand>
        <name>Mg(2+)</name>
        <dbReference type="ChEBI" id="CHEBI:18420"/>
        <label>2</label>
    </ligand>
</feature>
<keyword evidence="6" id="KW-0547">Nucleotide-binding</keyword>
<reference evidence="8 9" key="1">
    <citation type="journal article" date="2016" name="Front. Microbiol.">
        <title>Genomic Insight into the Host-Endosymbiont Relationship of Endozoicomonas montiporae CL-33(T) with its Coral Host.</title>
        <authorList>
            <person name="Ding J.-Y."/>
            <person name="Shiu J.-H."/>
            <person name="Chen W.-M."/>
            <person name="Chiang Y.-R."/>
            <person name="Tang S.-L."/>
        </authorList>
    </citation>
    <scope>NUCLEOTIDE SEQUENCE [LARGE SCALE GENOMIC DNA]</scope>
    <source>
        <strain evidence="8 9">CL-33</strain>
    </source>
</reference>
<organism evidence="8 9">
    <name type="scientific">Endozoicomonas montiporae CL-33</name>
    <dbReference type="NCBI Taxonomy" id="570277"/>
    <lineage>
        <taxon>Bacteria</taxon>
        <taxon>Pseudomonadati</taxon>
        <taxon>Pseudomonadota</taxon>
        <taxon>Gammaproteobacteria</taxon>
        <taxon>Oceanospirillales</taxon>
        <taxon>Endozoicomonadaceae</taxon>
        <taxon>Endozoicomonas</taxon>
    </lineage>
</organism>
<dbReference type="GO" id="GO:0005737">
    <property type="term" value="C:cytoplasm"/>
    <property type="evidence" value="ECO:0007669"/>
    <property type="project" value="UniProtKB-SubCell"/>
</dbReference>
<dbReference type="Proteomes" id="UP000071065">
    <property type="component" value="Chromosome"/>
</dbReference>
<keyword evidence="5" id="KW-0460">Magnesium</keyword>
<dbReference type="GO" id="GO:0009252">
    <property type="term" value="P:peptidoglycan biosynthetic process"/>
    <property type="evidence" value="ECO:0007669"/>
    <property type="project" value="UniProtKB-UniRule"/>
</dbReference>
<feature type="domain" description="ATP-grasp" evidence="7">
    <location>
        <begin position="104"/>
        <end position="307"/>
    </location>
</feature>
<dbReference type="InterPro" id="IPR011127">
    <property type="entry name" value="Dala_Dala_lig_N"/>
</dbReference>
<dbReference type="Pfam" id="PF07478">
    <property type="entry name" value="Dala_Dala_lig_C"/>
    <property type="match status" value="1"/>
</dbReference>
<keyword evidence="4" id="KW-0963">Cytoplasm</keyword>
<dbReference type="GO" id="GO:0008716">
    <property type="term" value="F:D-alanine-D-alanine ligase activity"/>
    <property type="evidence" value="ECO:0007669"/>
    <property type="project" value="UniProtKB-UniRule"/>
</dbReference>
<evidence type="ECO:0000256" key="5">
    <source>
        <dbReference type="PIRSR" id="PIRSR039102-3"/>
    </source>
</evidence>
<dbReference type="GO" id="GO:0071555">
    <property type="term" value="P:cell wall organization"/>
    <property type="evidence" value="ECO:0007669"/>
    <property type="project" value="UniProtKB-KW"/>
</dbReference>
<dbReference type="InterPro" id="IPR005905">
    <property type="entry name" value="D_ala_D_ala"/>
</dbReference>
<dbReference type="HAMAP" id="MF_00047">
    <property type="entry name" value="Dala_Dala_lig"/>
    <property type="match status" value="1"/>
</dbReference>
<keyword evidence="5" id="KW-0479">Metal-binding</keyword>
<dbReference type="InterPro" id="IPR016185">
    <property type="entry name" value="PreATP-grasp_dom_sf"/>
</dbReference>
<gene>
    <name evidence="8" type="primary">ddl2</name>
    <name evidence="4" type="synonym">ddl</name>
    <name evidence="8" type="ORF">EZMO1_3828</name>
</gene>
<dbReference type="GO" id="GO:0046872">
    <property type="term" value="F:metal ion binding"/>
    <property type="evidence" value="ECO:0007669"/>
    <property type="project" value="UniProtKB-KW"/>
</dbReference>
<dbReference type="InterPro" id="IPR011761">
    <property type="entry name" value="ATP-grasp"/>
</dbReference>
<dbReference type="OrthoDB" id="9813261at2"/>
<dbReference type="PATRIC" id="fig|570277.3.peg.4121"/>
<dbReference type="EMBL" id="CP013251">
    <property type="protein sequence ID" value="AMO57771.1"/>
    <property type="molecule type" value="Genomic_DNA"/>
</dbReference>
<dbReference type="UniPathway" id="UPA00219"/>
<keyword evidence="6" id="KW-0067">ATP-binding</keyword>
<name>A0A142BG95_9GAMM</name>
<dbReference type="InterPro" id="IPR013815">
    <property type="entry name" value="ATP_grasp_subdomain_1"/>
</dbReference>
<dbReference type="EC" id="6.3.2.4" evidence="4"/>
<dbReference type="STRING" id="570277.EZMO1_3828"/>
<dbReference type="SUPFAM" id="SSF52440">
    <property type="entry name" value="PreATP-grasp domain"/>
    <property type="match status" value="1"/>
</dbReference>
<evidence type="ECO:0000256" key="2">
    <source>
        <dbReference type="ARBA" id="ARBA00022598"/>
    </source>
</evidence>
<dbReference type="KEGG" id="emp:EZMO1_3828"/>
<evidence type="ECO:0000256" key="3">
    <source>
        <dbReference type="ARBA" id="ARBA00023316"/>
    </source>
</evidence>
<dbReference type="NCBIfam" id="NF002378">
    <property type="entry name" value="PRK01372.1"/>
    <property type="match status" value="1"/>
</dbReference>
<dbReference type="Gene3D" id="3.30.1490.20">
    <property type="entry name" value="ATP-grasp fold, A domain"/>
    <property type="match status" value="1"/>
</dbReference>
<dbReference type="PIRSF" id="PIRSF039102">
    <property type="entry name" value="Ddl/VanB"/>
    <property type="match status" value="1"/>
</dbReference>
<keyword evidence="5" id="KW-0464">Manganese</keyword>
<feature type="binding site" evidence="5">
    <location>
        <position position="261"/>
    </location>
    <ligand>
        <name>Mg(2+)</name>
        <dbReference type="ChEBI" id="CHEBI:18420"/>
        <label>1</label>
    </ligand>
</feature>
<sequence length="337" mass="37169">MPDKNKTVAVVCGGPSPEADVSRIAANRLTPSLSKHYGKVVKLELDKQLPEQLVRHEVDVVFPATYGPQGEDGCLQGLLEVMGIPYIGSRPQASANALNKVTTKRLLSHLGMPLAKDLVIRASDNLERNTNNCLEQLGEKVIIKPFSQGSGIGIQFAEGYDQLKACLQESFKKDNELLIEEFIVGREITAGVLELEATQVLPVIEITTCDGAWYSYEYRYNPGMSDHIIPAPLPPEQYQRVQELTLLAHTGLGCRDISRSDFIVPSSGEPVLAELNNLPGMTPTSLFPDSARHAGIEFDDLVCRLIDHALTRHEQKTEPDYCSGYWELPELELSKSS</sequence>
<comment type="pathway">
    <text evidence="4">Cell wall biogenesis; peptidoglycan biosynthesis.</text>
</comment>
<dbReference type="InterPro" id="IPR011095">
    <property type="entry name" value="Dala_Dala_lig_C"/>
</dbReference>
<dbReference type="Gene3D" id="3.30.470.20">
    <property type="entry name" value="ATP-grasp fold, B domain"/>
    <property type="match status" value="1"/>
</dbReference>